<dbReference type="EMBL" id="UOFS01000030">
    <property type="protein sequence ID" value="VAW96785.1"/>
    <property type="molecule type" value="Genomic_DNA"/>
</dbReference>
<gene>
    <name evidence="2" type="ORF">MNBD_GAMMA22-1211</name>
</gene>
<dbReference type="Gene3D" id="3.40.250.10">
    <property type="entry name" value="Rhodanese-like domain"/>
    <property type="match status" value="1"/>
</dbReference>
<organism evidence="2">
    <name type="scientific">hydrothermal vent metagenome</name>
    <dbReference type="NCBI Taxonomy" id="652676"/>
    <lineage>
        <taxon>unclassified sequences</taxon>
        <taxon>metagenomes</taxon>
        <taxon>ecological metagenomes</taxon>
    </lineage>
</organism>
<proteinExistence type="predicted"/>
<name>A0A3B0ZTC4_9ZZZZ</name>
<reference evidence="2" key="1">
    <citation type="submission" date="2018-06" db="EMBL/GenBank/DDBJ databases">
        <authorList>
            <person name="Zhirakovskaya E."/>
        </authorList>
    </citation>
    <scope>NUCLEOTIDE SEQUENCE</scope>
</reference>
<dbReference type="SMART" id="SM00450">
    <property type="entry name" value="RHOD"/>
    <property type="match status" value="1"/>
</dbReference>
<sequence>MKFITIFCSSIFFILIVITTSVVYAESFTNCFNDEKNTTQISVAAIKPNIIKQIPKKSTEYKLFDKICSINDNNKKIKRNDLILVDVRSKKQYQQFRINNSINLSLSLVKSKNYWQNNLLILINDGTSIRNLIEECGQLRKKGFKKVFVYKSGIGSWARSQGNIVGQYSNKDLSGIQAKELFAERDEYNWQLIDAINKNNFKKSLILKRYFPNIKKYSHYNKSKQELSKFQNIRYIFVDNSGDKIDLFNKLKLSNLFYLRGGVASFVEYIKTQYKITNKKEFTLQKPRSCK</sequence>
<dbReference type="InterPro" id="IPR001763">
    <property type="entry name" value="Rhodanese-like_dom"/>
</dbReference>
<evidence type="ECO:0000259" key="1">
    <source>
        <dbReference type="PROSITE" id="PS50206"/>
    </source>
</evidence>
<accession>A0A3B0ZTC4</accession>
<dbReference type="InterPro" id="IPR036873">
    <property type="entry name" value="Rhodanese-like_dom_sf"/>
</dbReference>
<dbReference type="SUPFAM" id="SSF52821">
    <property type="entry name" value="Rhodanese/Cell cycle control phosphatase"/>
    <property type="match status" value="1"/>
</dbReference>
<evidence type="ECO:0000313" key="2">
    <source>
        <dbReference type="EMBL" id="VAW96785.1"/>
    </source>
</evidence>
<feature type="domain" description="Rhodanese" evidence="1">
    <location>
        <begin position="78"/>
        <end position="166"/>
    </location>
</feature>
<dbReference type="PROSITE" id="PS50206">
    <property type="entry name" value="RHODANESE_3"/>
    <property type="match status" value="1"/>
</dbReference>
<dbReference type="CDD" id="cd00158">
    <property type="entry name" value="RHOD"/>
    <property type="match status" value="1"/>
</dbReference>
<dbReference type="AlphaFoldDB" id="A0A3B0ZTC4"/>
<dbReference type="Pfam" id="PF00581">
    <property type="entry name" value="Rhodanese"/>
    <property type="match status" value="1"/>
</dbReference>
<protein>
    <recommendedName>
        <fullName evidence="1">Rhodanese domain-containing protein</fullName>
    </recommendedName>
</protein>